<evidence type="ECO:0000313" key="1">
    <source>
        <dbReference type="EMBL" id="KAF9543001.1"/>
    </source>
</evidence>
<dbReference type="InterPro" id="IPR032675">
    <property type="entry name" value="LRR_dom_sf"/>
</dbReference>
<evidence type="ECO:0000313" key="2">
    <source>
        <dbReference type="Proteomes" id="UP000723463"/>
    </source>
</evidence>
<name>A0A9P6F4V9_9FUNG</name>
<keyword evidence="2" id="KW-1185">Reference proteome</keyword>
<dbReference type="InterPro" id="IPR036047">
    <property type="entry name" value="F-box-like_dom_sf"/>
</dbReference>
<accession>A0A9P6F4V9</accession>
<dbReference type="Gene3D" id="3.80.10.10">
    <property type="entry name" value="Ribonuclease Inhibitor"/>
    <property type="match status" value="1"/>
</dbReference>
<dbReference type="SUPFAM" id="SSF52047">
    <property type="entry name" value="RNI-like"/>
    <property type="match status" value="1"/>
</dbReference>
<gene>
    <name evidence="1" type="ORF">EC957_001360</name>
</gene>
<protein>
    <recommendedName>
        <fullName evidence="3">F-box domain-containing protein</fullName>
    </recommendedName>
</protein>
<comment type="caution">
    <text evidence="1">The sequence shown here is derived from an EMBL/GenBank/DDBJ whole genome shotgun (WGS) entry which is preliminary data.</text>
</comment>
<dbReference type="EMBL" id="JAAAXW010000124">
    <property type="protein sequence ID" value="KAF9543001.1"/>
    <property type="molecule type" value="Genomic_DNA"/>
</dbReference>
<reference evidence="1" key="1">
    <citation type="journal article" date="2020" name="Fungal Divers.">
        <title>Resolving the Mortierellaceae phylogeny through synthesis of multi-gene phylogenetics and phylogenomics.</title>
        <authorList>
            <person name="Vandepol N."/>
            <person name="Liber J."/>
            <person name="Desiro A."/>
            <person name="Na H."/>
            <person name="Kennedy M."/>
            <person name="Barry K."/>
            <person name="Grigoriev I.V."/>
            <person name="Miller A.N."/>
            <person name="O'Donnell K."/>
            <person name="Stajich J.E."/>
            <person name="Bonito G."/>
        </authorList>
    </citation>
    <scope>NUCLEOTIDE SEQUENCE</scope>
    <source>
        <strain evidence="1">NRRL 2591</strain>
    </source>
</reference>
<dbReference type="Proteomes" id="UP000723463">
    <property type="component" value="Unassembled WGS sequence"/>
</dbReference>
<evidence type="ECO:0008006" key="3">
    <source>
        <dbReference type="Google" id="ProtNLM"/>
    </source>
</evidence>
<organism evidence="1 2">
    <name type="scientific">Mortierella hygrophila</name>
    <dbReference type="NCBI Taxonomy" id="979708"/>
    <lineage>
        <taxon>Eukaryota</taxon>
        <taxon>Fungi</taxon>
        <taxon>Fungi incertae sedis</taxon>
        <taxon>Mucoromycota</taxon>
        <taxon>Mortierellomycotina</taxon>
        <taxon>Mortierellomycetes</taxon>
        <taxon>Mortierellales</taxon>
        <taxon>Mortierellaceae</taxon>
        <taxon>Mortierella</taxon>
    </lineage>
</organism>
<sequence>MANAFKVIRSEYLFNKITSHLSPTDFPHCSLVNRYWNLLFRPLVWHTLAFSEDLHSEEPFHKNHRAILNQLGFFIRKLHSHDCRSLVFFNGPQSRCRDLVELEFTACLAHESTTHAVQLIRDNLQLERLTIQGDFTLTRNSEAPQNLFSALLQHPALTHLQLGNVDTTIDYLFVRALLAHLPLTLQSLVVSWTSITNLDLDQVNASDPSWPIAYPRLRYLAIDTKFMDQTHEYLLFPLLRRCPELMELSITHMDEWTTSSSSLPSRPSHSLAVLIRNHCPNVRRLSVNRCQESESLAVNLIGMESFQIELCFFRGTNVQSTDIQLLLTSCPLLTKFVIRPDKIRYDINGVLPQDCSGLKLTEMTRSNWVCLGLEQLGLRILDDRSVDESTTAKEQNQATVMMRRALAQIGDLALLQQLGLEWTPVTRTDPRTTQVPKDFVEMDFSLLCGLNLLSGLKQLRKLQVLVSGLAMGQAEMEWIVDNWPKLNVIAGLSRSLSSRSKSTTEKEPAHIGWLHEHRSSLSVL</sequence>
<dbReference type="AlphaFoldDB" id="A0A9P6F4V9"/>
<dbReference type="SUPFAM" id="SSF81383">
    <property type="entry name" value="F-box domain"/>
    <property type="match status" value="1"/>
</dbReference>
<proteinExistence type="predicted"/>